<evidence type="ECO:0000256" key="1">
    <source>
        <dbReference type="ARBA" id="ARBA00023172"/>
    </source>
</evidence>
<keyword evidence="5" id="KW-1185">Reference proteome</keyword>
<sequence length="408" mass="45717">MARANDEVDLGPLNDFRVFLAHTWKHLNLPDPTPVQFDIAHYLQHGPRRAVIQAFRGVGKSWVTSAFVVWVLLKNPQKNVLVVSASKQRADDFSTFTMRLIMEMEVLAHLRPRGDQRSSKIAFDVGPARASHSASVKSVGITGQIAGSRADIIIADDIEVPGNSATQAMRDKLSEAVKEFDAVIKPLDSSRIIYLGTPQTEQSLYNLLPERGYQIRVWPALFPTKEQHRNYGERLAPLVEEALETTPELAGRPVDRKRFTDQDLAERMASYGRSGFALQFMLDTRLSDLDRYPLKLSDLIVMSTNPDRAPGHIVWATSPELAVNDLPVIGLGSDRYYRPMSMAEIHTLRHTSCSRKVRDGMLLLAVKDWHGHSSLAVTERYAHLAPHMLENELSRLEQALLGTQEAAL</sequence>
<dbReference type="GO" id="GO:0003677">
    <property type="term" value="F:DNA binding"/>
    <property type="evidence" value="ECO:0007669"/>
    <property type="project" value="InterPro"/>
</dbReference>
<keyword evidence="1" id="KW-0233">DNA recombination</keyword>
<organism evidence="2 4">
    <name type="scientific">Roseomonas gilardii</name>
    <dbReference type="NCBI Taxonomy" id="257708"/>
    <lineage>
        <taxon>Bacteria</taxon>
        <taxon>Pseudomonadati</taxon>
        <taxon>Pseudomonadota</taxon>
        <taxon>Alphaproteobacteria</taxon>
        <taxon>Acetobacterales</taxon>
        <taxon>Roseomonadaceae</taxon>
        <taxon>Roseomonas</taxon>
    </lineage>
</organism>
<dbReference type="KEGG" id="rgi:RGI145_16950"/>
<reference evidence="2 4" key="1">
    <citation type="submission" date="2016-05" db="EMBL/GenBank/DDBJ databases">
        <title>Complete Genome and Methylome Analysis of Psychrotrophic Bacterial Isolates from Antarctic Lake Untersee.</title>
        <authorList>
            <person name="Fomenkov A."/>
            <person name="Akimov V.N."/>
            <person name="Vasilyeva L.V."/>
            <person name="Andersen D."/>
            <person name="Vincze T."/>
            <person name="Roberts R.J."/>
        </authorList>
    </citation>
    <scope>NUCLEOTIDE SEQUENCE [LARGE SCALE GENOMIC DNA]</scope>
    <source>
        <strain evidence="2 4">U14-5</strain>
    </source>
</reference>
<dbReference type="Pfam" id="PF03237">
    <property type="entry name" value="Terminase_6N"/>
    <property type="match status" value="1"/>
</dbReference>
<dbReference type="InterPro" id="IPR013762">
    <property type="entry name" value="Integrase-like_cat_sf"/>
</dbReference>
<name>A0A1L7AIF4_9PROT</name>
<evidence type="ECO:0000313" key="5">
    <source>
        <dbReference type="Proteomes" id="UP001258945"/>
    </source>
</evidence>
<dbReference type="EMBL" id="CP015583">
    <property type="protein sequence ID" value="APT58545.1"/>
    <property type="molecule type" value="Genomic_DNA"/>
</dbReference>
<dbReference type="RefSeq" id="WP_075799306.1">
    <property type="nucleotide sequence ID" value="NZ_CP015583.1"/>
</dbReference>
<evidence type="ECO:0000313" key="2">
    <source>
        <dbReference type="EMBL" id="APT58545.1"/>
    </source>
</evidence>
<dbReference type="GO" id="GO:0006310">
    <property type="term" value="P:DNA recombination"/>
    <property type="evidence" value="ECO:0007669"/>
    <property type="project" value="UniProtKB-KW"/>
</dbReference>
<dbReference type="GO" id="GO:0015074">
    <property type="term" value="P:DNA integration"/>
    <property type="evidence" value="ECO:0007669"/>
    <property type="project" value="InterPro"/>
</dbReference>
<dbReference type="Proteomes" id="UP000185494">
    <property type="component" value="Chromosome 1"/>
</dbReference>
<dbReference type="AlphaFoldDB" id="A0A1L7AIF4"/>
<dbReference type="InterPro" id="IPR011010">
    <property type="entry name" value="DNA_brk_join_enz"/>
</dbReference>
<evidence type="ECO:0000313" key="4">
    <source>
        <dbReference type="Proteomes" id="UP000185494"/>
    </source>
</evidence>
<dbReference type="Gene3D" id="3.40.50.300">
    <property type="entry name" value="P-loop containing nucleotide triphosphate hydrolases"/>
    <property type="match status" value="1"/>
</dbReference>
<proteinExistence type="predicted"/>
<evidence type="ECO:0000313" key="3">
    <source>
        <dbReference type="EMBL" id="MDT8332589.1"/>
    </source>
</evidence>
<dbReference type="InterPro" id="IPR047987">
    <property type="entry name" value="Gp19-like_virus"/>
</dbReference>
<protein>
    <submittedName>
        <fullName evidence="3">Phage terminase large subunit</fullName>
    </submittedName>
</protein>
<dbReference type="Gene3D" id="1.10.443.10">
    <property type="entry name" value="Intergrase catalytic core"/>
    <property type="match status" value="1"/>
</dbReference>
<dbReference type="NCBIfam" id="NF033889">
    <property type="entry name" value="termin_lrg_T7"/>
    <property type="match status" value="1"/>
</dbReference>
<dbReference type="Proteomes" id="UP001258945">
    <property type="component" value="Unassembled WGS sequence"/>
</dbReference>
<dbReference type="EMBL" id="JAVVDO010000031">
    <property type="protein sequence ID" value="MDT8332589.1"/>
    <property type="molecule type" value="Genomic_DNA"/>
</dbReference>
<reference evidence="3 5" key="2">
    <citation type="journal article" date="2019" name="Microb. Pathog.">
        <title>Comparison of VITEK 2, MALDI-TOF MS, 16S rRNA gene sequencing, and whole-genome sequencing for identification of Roseomonas mucosa.</title>
        <authorList>
            <person name="Rudolph W.W."/>
            <person name="Gunzer F."/>
            <person name="Trauth M."/>
            <person name="Bunk B."/>
            <person name="Bigge R."/>
            <person name="Schrottner P."/>
        </authorList>
    </citation>
    <scope>NUCLEOTIDE SEQUENCE [LARGE SCALE GENOMIC DNA]</scope>
    <source>
        <strain evidence="3 5">DSM 103800</strain>
    </source>
</reference>
<dbReference type="InterPro" id="IPR027417">
    <property type="entry name" value="P-loop_NTPase"/>
</dbReference>
<accession>A0A1L7AIF4</accession>
<reference evidence="3" key="3">
    <citation type="submission" date="2023-09" db="EMBL/GenBank/DDBJ databases">
        <authorList>
            <person name="Schober I."/>
            <person name="Bunk B."/>
        </authorList>
    </citation>
    <scope>NUCLEOTIDE SEQUENCE</scope>
    <source>
        <strain evidence="3">DSM 103800</strain>
    </source>
</reference>
<dbReference type="SUPFAM" id="SSF56349">
    <property type="entry name" value="DNA breaking-rejoining enzymes"/>
    <property type="match status" value="1"/>
</dbReference>
<dbReference type="STRING" id="257708.RGI145_16950"/>
<dbReference type="SUPFAM" id="SSF52540">
    <property type="entry name" value="P-loop containing nucleoside triphosphate hydrolases"/>
    <property type="match status" value="1"/>
</dbReference>
<gene>
    <name evidence="3" type="primary">terL</name>
    <name evidence="2" type="ORF">RGI145_16950</name>
    <name evidence="3" type="ORF">RQ831_16145</name>
</gene>